<dbReference type="PANTHER" id="PTHR46337">
    <property type="entry name" value="RCC1-LIKE G EXCHANGING FACTOR-LIKE PROTEIN"/>
    <property type="match status" value="1"/>
</dbReference>
<reference evidence="4" key="1">
    <citation type="submission" date="2016-06" db="UniProtKB">
        <authorList>
            <consortium name="WormBaseParasite"/>
        </authorList>
    </citation>
    <scope>IDENTIFICATION</scope>
</reference>
<organism evidence="4">
    <name type="scientific">Gongylonema pulchrum</name>
    <dbReference type="NCBI Taxonomy" id="637853"/>
    <lineage>
        <taxon>Eukaryota</taxon>
        <taxon>Metazoa</taxon>
        <taxon>Ecdysozoa</taxon>
        <taxon>Nematoda</taxon>
        <taxon>Chromadorea</taxon>
        <taxon>Rhabditida</taxon>
        <taxon>Spirurina</taxon>
        <taxon>Spiruromorpha</taxon>
        <taxon>Spiruroidea</taxon>
        <taxon>Gongylonematidae</taxon>
        <taxon>Gongylonema</taxon>
    </lineage>
</organism>
<feature type="repeat" description="RCC1" evidence="1">
    <location>
        <begin position="350"/>
        <end position="398"/>
    </location>
</feature>
<name>A0A183DSI3_9BILA</name>
<evidence type="ECO:0000313" key="4">
    <source>
        <dbReference type="WBParaSite" id="GPUH_0001168801-mRNA-1"/>
    </source>
</evidence>
<dbReference type="GO" id="GO:0019843">
    <property type="term" value="F:rRNA binding"/>
    <property type="evidence" value="ECO:0007669"/>
    <property type="project" value="TreeGrafter"/>
</dbReference>
<dbReference type="Pfam" id="PF00415">
    <property type="entry name" value="RCC1"/>
    <property type="match status" value="2"/>
</dbReference>
<accession>A0A183DSI3</accession>
<dbReference type="Gene3D" id="2.130.10.30">
    <property type="entry name" value="Regulator of chromosome condensation 1/beta-lactamase-inhibitor protein II"/>
    <property type="match status" value="2"/>
</dbReference>
<gene>
    <name evidence="2" type="ORF">GPUH_LOCUS11674</name>
</gene>
<keyword evidence="3" id="KW-1185">Reference proteome</keyword>
<evidence type="ECO:0000256" key="1">
    <source>
        <dbReference type="PROSITE-ProRule" id="PRU00235"/>
    </source>
</evidence>
<protein>
    <submittedName>
        <fullName evidence="4">Williams-Beuren syndrome chromosomal region 16 protein</fullName>
    </submittedName>
</protein>
<dbReference type="EMBL" id="UYRT01078722">
    <property type="protein sequence ID" value="VDN19093.1"/>
    <property type="molecule type" value="Genomic_DNA"/>
</dbReference>
<reference evidence="2 3" key="2">
    <citation type="submission" date="2018-11" db="EMBL/GenBank/DDBJ databases">
        <authorList>
            <consortium name="Pathogen Informatics"/>
        </authorList>
    </citation>
    <scope>NUCLEOTIDE SEQUENCE [LARGE SCALE GENOMIC DNA]</scope>
</reference>
<dbReference type="SUPFAM" id="SSF50985">
    <property type="entry name" value="RCC1/BLIP-II"/>
    <property type="match status" value="2"/>
</dbReference>
<dbReference type="GO" id="GO:0070131">
    <property type="term" value="P:positive regulation of mitochondrial translation"/>
    <property type="evidence" value="ECO:0007669"/>
    <property type="project" value="TreeGrafter"/>
</dbReference>
<dbReference type="PANTHER" id="PTHR46337:SF1">
    <property type="entry name" value="RCC1-LIKE G EXCHANGING FACTOR-LIKE PROTEIN"/>
    <property type="match status" value="1"/>
</dbReference>
<dbReference type="OrthoDB" id="70707at2759"/>
<proteinExistence type="predicted"/>
<dbReference type="GO" id="GO:0005085">
    <property type="term" value="F:guanyl-nucleotide exchange factor activity"/>
    <property type="evidence" value="ECO:0007669"/>
    <property type="project" value="TreeGrafter"/>
</dbReference>
<evidence type="ECO:0000313" key="3">
    <source>
        <dbReference type="Proteomes" id="UP000271098"/>
    </source>
</evidence>
<dbReference type="Proteomes" id="UP000271098">
    <property type="component" value="Unassembled WGS sequence"/>
</dbReference>
<evidence type="ECO:0000313" key="2">
    <source>
        <dbReference type="EMBL" id="VDN19093.1"/>
    </source>
</evidence>
<dbReference type="AlphaFoldDB" id="A0A183DSI3"/>
<sequence>MKAAAVRTLRTKAKKTDFVYGCGFGKTGSLFTRALRETPMEGFNKPRQILYFNGRDIRHIAAGFGFSVFASRRRLYGGGVDIFSNDIANSDYWSRGICLNADAKGKQQQQLGTIIGLAAGRRHFLVACRDAVYAFGDNAHGQCGQDPEKVPFVRLEGKPYRKVSVPSECSVAAVHCTLDTSFIVLDSGELFSFGLGTDGQLGRGVRHSDWHCLPVQGDLQGVKVTRLKGSTDTLMALSADGELFMWGQNEYQQMHPFVEQIQSGFPREIRLCVKKIAAADSTATSCMALSRNGEVYVWGYGIIGLGPEVTSLKRPALLESVLFSAGPNDCGKVRCIFAGNTSMFAITEMDNLYAWGVNRFSHLGLSHDKDQYFPFQVDVLKKPMDVSVAPDHTLFLMR</sequence>
<dbReference type="WBParaSite" id="GPUH_0001168801-mRNA-1">
    <property type="protein sequence ID" value="GPUH_0001168801-mRNA-1"/>
    <property type="gene ID" value="GPUH_0001168801"/>
</dbReference>
<dbReference type="InterPro" id="IPR000408">
    <property type="entry name" value="Reg_chr_condens"/>
</dbReference>
<dbReference type="PROSITE" id="PS50012">
    <property type="entry name" value="RCC1_3"/>
    <property type="match status" value="2"/>
</dbReference>
<dbReference type="InterPro" id="IPR009091">
    <property type="entry name" value="RCC1/BLIP-II"/>
</dbReference>
<feature type="repeat" description="RCC1" evidence="1">
    <location>
        <begin position="188"/>
        <end position="240"/>
    </location>
</feature>
<dbReference type="InterPro" id="IPR053035">
    <property type="entry name" value="Mitochondrial_GEF_domain"/>
</dbReference>
<dbReference type="GO" id="GO:0005743">
    <property type="term" value="C:mitochondrial inner membrane"/>
    <property type="evidence" value="ECO:0007669"/>
    <property type="project" value="TreeGrafter"/>
</dbReference>